<comment type="caution">
    <text evidence="1">The sequence shown here is derived from an EMBL/GenBank/DDBJ whole genome shotgun (WGS) entry which is preliminary data.</text>
</comment>
<organism evidence="1 2">
    <name type="scientific">Toxocara canis</name>
    <name type="common">Canine roundworm</name>
    <dbReference type="NCBI Taxonomy" id="6265"/>
    <lineage>
        <taxon>Eukaryota</taxon>
        <taxon>Metazoa</taxon>
        <taxon>Ecdysozoa</taxon>
        <taxon>Nematoda</taxon>
        <taxon>Chromadorea</taxon>
        <taxon>Rhabditida</taxon>
        <taxon>Spirurina</taxon>
        <taxon>Ascaridomorpha</taxon>
        <taxon>Ascaridoidea</taxon>
        <taxon>Toxocaridae</taxon>
        <taxon>Toxocara</taxon>
    </lineage>
</organism>
<reference evidence="1 2" key="1">
    <citation type="submission" date="2014-11" db="EMBL/GenBank/DDBJ databases">
        <title>Genetic blueprint of the zoonotic pathogen Toxocara canis.</title>
        <authorList>
            <person name="Zhu X.-Q."/>
            <person name="Korhonen P.K."/>
            <person name="Cai H."/>
            <person name="Young N.D."/>
            <person name="Nejsum P."/>
            <person name="von Samson-Himmelstjerna G."/>
            <person name="Boag P.R."/>
            <person name="Tan P."/>
            <person name="Li Q."/>
            <person name="Min J."/>
            <person name="Yang Y."/>
            <person name="Wang X."/>
            <person name="Fang X."/>
            <person name="Hall R.S."/>
            <person name="Hofmann A."/>
            <person name="Sternberg P.W."/>
            <person name="Jex A.R."/>
            <person name="Gasser R.B."/>
        </authorList>
    </citation>
    <scope>NUCLEOTIDE SEQUENCE [LARGE SCALE GENOMIC DNA]</scope>
    <source>
        <strain evidence="1">PN_DK_2014</strain>
    </source>
</reference>
<evidence type="ECO:0000313" key="1">
    <source>
        <dbReference type="EMBL" id="KHN84462.1"/>
    </source>
</evidence>
<dbReference type="Proteomes" id="UP000031036">
    <property type="component" value="Unassembled WGS sequence"/>
</dbReference>
<name>A0A0B2VST9_TOXCA</name>
<accession>A0A0B2VST9</accession>
<proteinExistence type="predicted"/>
<dbReference type="EMBL" id="JPKZ01000986">
    <property type="protein sequence ID" value="KHN84462.1"/>
    <property type="molecule type" value="Genomic_DNA"/>
</dbReference>
<protein>
    <submittedName>
        <fullName evidence="1">Uncharacterized protein</fullName>
    </submittedName>
</protein>
<gene>
    <name evidence="1" type="ORF">Tcan_08397</name>
</gene>
<sequence length="83" mass="9496">MSFYANTLYFLFVVIKDQIHLVKRVGEQAQFEWNPSEVVADPFIDAKSSQRKDDVRTVLKMHADMLDLYVPNDGESTAQNVSS</sequence>
<keyword evidence="2" id="KW-1185">Reference proteome</keyword>
<dbReference type="AlphaFoldDB" id="A0A0B2VST9"/>
<evidence type="ECO:0000313" key="2">
    <source>
        <dbReference type="Proteomes" id="UP000031036"/>
    </source>
</evidence>